<dbReference type="Proteomes" id="UP000736787">
    <property type="component" value="Unassembled WGS sequence"/>
</dbReference>
<reference evidence="3 4" key="1">
    <citation type="submission" date="2018-01" db="EMBL/GenBank/DDBJ databases">
        <title>Draft genome of the strawberry crown rot pathogen Phytophthora cactorum.</title>
        <authorList>
            <person name="Armitage A.D."/>
            <person name="Lysoe E."/>
            <person name="Nellist C.F."/>
            <person name="Harrison R.J."/>
            <person name="Brurberg M.B."/>
        </authorList>
    </citation>
    <scope>NUCLEOTIDE SEQUENCE [LARGE SCALE GENOMIC DNA]</scope>
    <source>
        <strain evidence="3 4">10300</strain>
    </source>
</reference>
<keyword evidence="4" id="KW-1185">Reference proteome</keyword>
<sequence length="89" mass="9733">MIDLPLKLGSLEKTRTFIVVSRLDVDGILDTDRLKAFRAVINLDGSSLTLENTGEACPRWTPRMEESNQANQNRVGRHGGGGGVARRSP</sequence>
<dbReference type="EMBL" id="RCMK01000443">
    <property type="protein sequence ID" value="KAG2928478.1"/>
    <property type="molecule type" value="Genomic_DNA"/>
</dbReference>
<dbReference type="InterPro" id="IPR021109">
    <property type="entry name" value="Peptidase_aspartic_dom_sf"/>
</dbReference>
<dbReference type="Proteomes" id="UP000251314">
    <property type="component" value="Unassembled WGS sequence"/>
</dbReference>
<dbReference type="EMBL" id="MJFZ01000387">
    <property type="protein sequence ID" value="RAW30122.1"/>
    <property type="molecule type" value="Genomic_DNA"/>
</dbReference>
<gene>
    <name evidence="3" type="ORF">PC110_g13519</name>
    <name evidence="2" type="ORF">PC117_g14310</name>
</gene>
<dbReference type="VEuPathDB" id="FungiDB:PC110_g13519"/>
<feature type="region of interest" description="Disordered" evidence="1">
    <location>
        <begin position="64"/>
        <end position="89"/>
    </location>
</feature>
<protein>
    <submittedName>
        <fullName evidence="3">Uncharacterized protein</fullName>
    </submittedName>
</protein>
<dbReference type="AlphaFoldDB" id="A0A329S394"/>
<reference evidence="2" key="2">
    <citation type="submission" date="2018-10" db="EMBL/GenBank/DDBJ databases">
        <title>Effector identification in a new, highly contiguous assembly of the strawberry crown rot pathogen Phytophthora cactorum.</title>
        <authorList>
            <person name="Armitage A.D."/>
            <person name="Nellist C.F."/>
            <person name="Bates H."/>
            <person name="Vickerstaff R.J."/>
            <person name="Harrison R.J."/>
        </authorList>
    </citation>
    <scope>NUCLEOTIDE SEQUENCE</scope>
    <source>
        <strain evidence="2">4040</strain>
    </source>
</reference>
<feature type="compositionally biased region" description="Gly residues" evidence="1">
    <location>
        <begin position="78"/>
        <end position="89"/>
    </location>
</feature>
<evidence type="ECO:0000313" key="4">
    <source>
        <dbReference type="Proteomes" id="UP000251314"/>
    </source>
</evidence>
<name>A0A329S394_9STRA</name>
<proteinExistence type="predicted"/>
<accession>A0A329S394</accession>
<evidence type="ECO:0000313" key="2">
    <source>
        <dbReference type="EMBL" id="KAG2928478.1"/>
    </source>
</evidence>
<dbReference type="Gene3D" id="2.40.70.10">
    <property type="entry name" value="Acid Proteases"/>
    <property type="match status" value="1"/>
</dbReference>
<dbReference type="OrthoDB" id="119016at2759"/>
<evidence type="ECO:0000256" key="1">
    <source>
        <dbReference type="SAM" id="MobiDB-lite"/>
    </source>
</evidence>
<evidence type="ECO:0000313" key="3">
    <source>
        <dbReference type="EMBL" id="RAW30122.1"/>
    </source>
</evidence>
<organism evidence="3 4">
    <name type="scientific">Phytophthora cactorum</name>
    <dbReference type="NCBI Taxonomy" id="29920"/>
    <lineage>
        <taxon>Eukaryota</taxon>
        <taxon>Sar</taxon>
        <taxon>Stramenopiles</taxon>
        <taxon>Oomycota</taxon>
        <taxon>Peronosporomycetes</taxon>
        <taxon>Peronosporales</taxon>
        <taxon>Peronosporaceae</taxon>
        <taxon>Phytophthora</taxon>
    </lineage>
</organism>
<comment type="caution">
    <text evidence="3">The sequence shown here is derived from an EMBL/GenBank/DDBJ whole genome shotgun (WGS) entry which is preliminary data.</text>
</comment>